<feature type="region of interest" description="Disordered" evidence="1">
    <location>
        <begin position="295"/>
        <end position="318"/>
    </location>
</feature>
<name>A0A8S9L9Z2_BRACR</name>
<gene>
    <name evidence="2" type="ORF">F2Q70_00025618</name>
</gene>
<reference evidence="2" key="1">
    <citation type="submission" date="2019-12" db="EMBL/GenBank/DDBJ databases">
        <title>Genome sequencing and annotation of Brassica cretica.</title>
        <authorList>
            <person name="Studholme D.J."/>
            <person name="Sarris P.F."/>
        </authorList>
    </citation>
    <scope>NUCLEOTIDE SEQUENCE</scope>
    <source>
        <strain evidence="2">PFS-102/07</strain>
        <tissue evidence="2">Leaf</tissue>
    </source>
</reference>
<organism evidence="2">
    <name type="scientific">Brassica cretica</name>
    <name type="common">Mustard</name>
    <dbReference type="NCBI Taxonomy" id="69181"/>
    <lineage>
        <taxon>Eukaryota</taxon>
        <taxon>Viridiplantae</taxon>
        <taxon>Streptophyta</taxon>
        <taxon>Embryophyta</taxon>
        <taxon>Tracheophyta</taxon>
        <taxon>Spermatophyta</taxon>
        <taxon>Magnoliopsida</taxon>
        <taxon>eudicotyledons</taxon>
        <taxon>Gunneridae</taxon>
        <taxon>Pentapetalae</taxon>
        <taxon>rosids</taxon>
        <taxon>malvids</taxon>
        <taxon>Brassicales</taxon>
        <taxon>Brassicaceae</taxon>
        <taxon>Brassiceae</taxon>
        <taxon>Brassica</taxon>
    </lineage>
</organism>
<dbReference type="AlphaFoldDB" id="A0A8S9L9Z2"/>
<protein>
    <submittedName>
        <fullName evidence="2">Uncharacterized protein</fullName>
    </submittedName>
</protein>
<feature type="compositionally biased region" description="Basic and acidic residues" evidence="1">
    <location>
        <begin position="306"/>
        <end position="318"/>
    </location>
</feature>
<evidence type="ECO:0000256" key="1">
    <source>
        <dbReference type="SAM" id="MobiDB-lite"/>
    </source>
</evidence>
<dbReference type="EMBL" id="QGKY02000094">
    <property type="protein sequence ID" value="KAF2603209.1"/>
    <property type="molecule type" value="Genomic_DNA"/>
</dbReference>
<sequence>MDREARGGSIYEIRTWWQLPGMNHEVERPSARCRDACNRSMRPAMCEMVSRPACTSVMQQAIWTWIAHDPLSFEHIHNTSKSVQNVREKGKKESSSSDRFRAFKAVFENSYSADFESSPGEGSRYLEVGSWQEAGVPLLGSWIMAGGRVTSSELVEVAGDCLGWDSEGLYLLVGDCNSLSNARLLTPHSLLFSALLNLGRRSSRRSCSCLIVGPWFDLCLERFGGVTEVMANRGTGNDGRGRIWGEGMDWTGGGLGYRSDQDNGNDISEMFGHDRNPLKRTRSFHVYGNRTRVREDSMASISPSRNWDRRHQHDQSVQ</sequence>
<comment type="caution">
    <text evidence="2">The sequence shown here is derived from an EMBL/GenBank/DDBJ whole genome shotgun (WGS) entry which is preliminary data.</text>
</comment>
<proteinExistence type="predicted"/>
<accession>A0A8S9L9Z2</accession>
<evidence type="ECO:0000313" key="2">
    <source>
        <dbReference type="EMBL" id="KAF2603209.1"/>
    </source>
</evidence>